<evidence type="ECO:0000256" key="1">
    <source>
        <dbReference type="PROSITE-ProRule" id="PRU00497"/>
    </source>
</evidence>
<reference evidence="3" key="1">
    <citation type="submission" date="2022-01" db="EMBL/GenBank/DDBJ databases">
        <authorList>
            <person name="King R."/>
        </authorList>
    </citation>
    <scope>NUCLEOTIDE SEQUENCE</scope>
</reference>
<evidence type="ECO:0008006" key="5">
    <source>
        <dbReference type="Google" id="ProtNLM"/>
    </source>
</evidence>
<dbReference type="InterPro" id="IPR000618">
    <property type="entry name" value="Insect_cuticle"/>
</dbReference>
<feature type="compositionally biased region" description="Basic and acidic residues" evidence="2">
    <location>
        <begin position="57"/>
        <end position="71"/>
    </location>
</feature>
<feature type="compositionally biased region" description="Low complexity" evidence="2">
    <location>
        <begin position="125"/>
        <end position="138"/>
    </location>
</feature>
<dbReference type="EMBL" id="OV725077">
    <property type="protein sequence ID" value="CAH1388824.1"/>
    <property type="molecule type" value="Genomic_DNA"/>
</dbReference>
<keyword evidence="4" id="KW-1185">Reference proteome</keyword>
<dbReference type="OrthoDB" id="10484233at2759"/>
<dbReference type="Proteomes" id="UP001152798">
    <property type="component" value="Chromosome 1"/>
</dbReference>
<gene>
    <name evidence="3" type="ORF">NEZAVI_LOCUS357</name>
</gene>
<protein>
    <recommendedName>
        <fullName evidence="5">Cuticular protein</fullName>
    </recommendedName>
</protein>
<evidence type="ECO:0000256" key="2">
    <source>
        <dbReference type="SAM" id="MobiDB-lite"/>
    </source>
</evidence>
<feature type="compositionally biased region" description="Pro residues" evidence="2">
    <location>
        <begin position="96"/>
        <end position="124"/>
    </location>
</feature>
<evidence type="ECO:0000313" key="4">
    <source>
        <dbReference type="Proteomes" id="UP001152798"/>
    </source>
</evidence>
<accession>A0A9P0DVS1</accession>
<proteinExistence type="predicted"/>
<keyword evidence="1" id="KW-0193">Cuticle</keyword>
<feature type="region of interest" description="Disordered" evidence="2">
    <location>
        <begin position="57"/>
        <end position="150"/>
    </location>
</feature>
<dbReference type="PROSITE" id="PS51155">
    <property type="entry name" value="CHIT_BIND_RR_2"/>
    <property type="match status" value="1"/>
</dbReference>
<name>A0A9P0DVS1_NEZVI</name>
<sequence>MAVIVLVLHDQQREEEGFYNSKGVWTVRGKVSWLNPSETLNQTILYQADDKGYQVKSSVEELSRKPGRPGESDLPVGPGRPEFPSQPSRPGVPAYPSLPPSYPSQPPSYPSQPPSYPSQPPSYPGTPGYPGAPSAPGYPGSPGGPGYPGFAPPINCGLASICG</sequence>
<evidence type="ECO:0000313" key="3">
    <source>
        <dbReference type="EMBL" id="CAH1388824.1"/>
    </source>
</evidence>
<dbReference type="AlphaFoldDB" id="A0A9P0DVS1"/>
<organism evidence="3 4">
    <name type="scientific">Nezara viridula</name>
    <name type="common">Southern green stink bug</name>
    <name type="synonym">Cimex viridulus</name>
    <dbReference type="NCBI Taxonomy" id="85310"/>
    <lineage>
        <taxon>Eukaryota</taxon>
        <taxon>Metazoa</taxon>
        <taxon>Ecdysozoa</taxon>
        <taxon>Arthropoda</taxon>
        <taxon>Hexapoda</taxon>
        <taxon>Insecta</taxon>
        <taxon>Pterygota</taxon>
        <taxon>Neoptera</taxon>
        <taxon>Paraneoptera</taxon>
        <taxon>Hemiptera</taxon>
        <taxon>Heteroptera</taxon>
        <taxon>Panheteroptera</taxon>
        <taxon>Pentatomomorpha</taxon>
        <taxon>Pentatomoidea</taxon>
        <taxon>Pentatomidae</taxon>
        <taxon>Pentatominae</taxon>
        <taxon>Nezara</taxon>
    </lineage>
</organism>
<dbReference type="GO" id="GO:0042302">
    <property type="term" value="F:structural constituent of cuticle"/>
    <property type="evidence" value="ECO:0007669"/>
    <property type="project" value="UniProtKB-UniRule"/>
</dbReference>
<dbReference type="Pfam" id="PF00379">
    <property type="entry name" value="Chitin_bind_4"/>
    <property type="match status" value="1"/>
</dbReference>